<reference evidence="7 8" key="1">
    <citation type="journal article" date="2013" name="Genome Biol. Evol.">
        <title>Genomes of Stigonematalean cyanobacteria (subsection V) and the evolution of oxygenic photosynthesis from prokaryotes to plastids.</title>
        <authorList>
            <person name="Dagan T."/>
            <person name="Roettger M."/>
            <person name="Stucken K."/>
            <person name="Landan G."/>
            <person name="Koch R."/>
            <person name="Major P."/>
            <person name="Gould S.B."/>
            <person name="Goremykin V.V."/>
            <person name="Rippka R."/>
            <person name="Tandeau de Marsac N."/>
            <person name="Gugger M."/>
            <person name="Lockhart P.J."/>
            <person name="Allen J.F."/>
            <person name="Brune I."/>
            <person name="Maus I."/>
            <person name="Puhler A."/>
            <person name="Martin W.F."/>
        </authorList>
    </citation>
    <scope>NUCLEOTIDE SEQUENCE [LARGE SCALE GENOMIC DNA]</scope>
    <source>
        <strain evidence="7 8">PCC 7110</strain>
    </source>
</reference>
<dbReference type="AlphaFoldDB" id="A0A139X839"/>
<feature type="domain" description="Polypeptide-transport-associated ShlB-type" evidence="6">
    <location>
        <begin position="166"/>
        <end position="246"/>
    </location>
</feature>
<evidence type="ECO:0000313" key="8">
    <source>
        <dbReference type="Proteomes" id="UP000076925"/>
    </source>
</evidence>
<keyword evidence="3" id="KW-0998">Cell outer membrane</keyword>
<evidence type="ECO:0000256" key="4">
    <source>
        <dbReference type="SAM" id="MobiDB-lite"/>
    </source>
</evidence>
<dbReference type="GO" id="GO:0008320">
    <property type="term" value="F:protein transmembrane transporter activity"/>
    <property type="evidence" value="ECO:0007669"/>
    <property type="project" value="TreeGrafter"/>
</dbReference>
<accession>A0A139X839</accession>
<proteinExistence type="predicted"/>
<dbReference type="RefSeq" id="WP_017739862.1">
    <property type="nucleotide sequence ID" value="NZ_KQ976354.1"/>
</dbReference>
<keyword evidence="8" id="KW-1185">Reference proteome</keyword>
<dbReference type="Pfam" id="PF03865">
    <property type="entry name" value="ShlB"/>
    <property type="match status" value="1"/>
</dbReference>
<protein>
    <submittedName>
        <fullName evidence="7">Peptide transporter</fullName>
    </submittedName>
</protein>
<dbReference type="PANTHER" id="PTHR34597">
    <property type="entry name" value="SLR1661 PROTEIN"/>
    <property type="match status" value="1"/>
</dbReference>
<dbReference type="Proteomes" id="UP000076925">
    <property type="component" value="Unassembled WGS sequence"/>
</dbReference>
<keyword evidence="1" id="KW-0472">Membrane</keyword>
<feature type="compositionally biased region" description="Basic and acidic residues" evidence="4">
    <location>
        <begin position="62"/>
        <end position="77"/>
    </location>
</feature>
<feature type="region of interest" description="Disordered" evidence="4">
    <location>
        <begin position="56"/>
        <end position="83"/>
    </location>
</feature>
<organism evidence="7 8">
    <name type="scientific">Scytonema hofmannii PCC 7110</name>
    <dbReference type="NCBI Taxonomy" id="128403"/>
    <lineage>
        <taxon>Bacteria</taxon>
        <taxon>Bacillati</taxon>
        <taxon>Cyanobacteriota</taxon>
        <taxon>Cyanophyceae</taxon>
        <taxon>Nostocales</taxon>
        <taxon>Scytonemataceae</taxon>
        <taxon>Scytonema</taxon>
    </lineage>
</organism>
<dbReference type="Gene3D" id="3.10.20.310">
    <property type="entry name" value="membrane protein fhac"/>
    <property type="match status" value="1"/>
</dbReference>
<dbReference type="Pfam" id="PF08479">
    <property type="entry name" value="POTRA_2"/>
    <property type="match status" value="1"/>
</dbReference>
<evidence type="ECO:0000256" key="1">
    <source>
        <dbReference type="ARBA" id="ARBA00022452"/>
    </source>
</evidence>
<dbReference type="GO" id="GO:0046819">
    <property type="term" value="P:protein secretion by the type V secretion system"/>
    <property type="evidence" value="ECO:0007669"/>
    <property type="project" value="TreeGrafter"/>
</dbReference>
<feature type="region of interest" description="Disordered" evidence="4">
    <location>
        <begin position="108"/>
        <end position="162"/>
    </location>
</feature>
<dbReference type="InterPro" id="IPR005565">
    <property type="entry name" value="Hemolysn_activator_HlyB_C"/>
</dbReference>
<evidence type="ECO:0000256" key="3">
    <source>
        <dbReference type="ARBA" id="ARBA00023237"/>
    </source>
</evidence>
<sequence length="665" mass="74211">MYVRHLQKFYQTWLLVTFATLSNLATSITSTKAADTTSFSIIDALTDVKLKNGENSTLTAHETAREQQKDKREEDKSFPSSPSLTVEKLGLQFDDNIFSNGKRIQLAQNIDTTQPVPTDRDLQPPSTKPQEEIQPQPLPPSEELLKPTSPSNTPPDELPGTSEEKFIIGGFKFEDNTVFSDERLTAEIKKVINFENAPISFADLIKARSIITQLYVKEGYITSGAYIPLQRDFQEGDKITIEVLEGELEEIKIQGNRRLNPNYICSRVAIAAGNPLNQKRLVKGLQVLRLNPLFKSLSAELSATSTPGKSLLEITVVEAPTFDALVNLNNGRSPSVGSFRRSIQLSEANLLGLGDNISLDYTNTEGSNSINASYSIPISPYDTKVTLSYGTTSSNVIEAPFDTLGIESQSRYYELTLSHPIFKTSTSDFTLGLTTSRRESESSLKFENIGPYPLSPGTDEKGRTRISAIRFFQEWTQRSSRQVLAFRSQFIFGLDALDATINPKAPDSRFFAWRGQGQWVRVIGRDINSLILLRTDLQFADRPLLSSEQFGIGGLDSVRGYRQDALLTDNGFFTSAEVRLPILRIPEIKGVLQVTPFVEFGMGRNVDRPNPNPSNLLSTGLGLRWQMGNNLTARFDWGIPLIYAKDNNKTLQEQGLYFTVLWNPF</sequence>
<dbReference type="InterPro" id="IPR013686">
    <property type="entry name" value="Polypept-transport_assoc_ShlB"/>
</dbReference>
<dbReference type="PANTHER" id="PTHR34597:SF1">
    <property type="entry name" value="HEME_HEMOPEXIN TRANSPORTER PROTEIN HUXB"/>
    <property type="match status" value="1"/>
</dbReference>
<gene>
    <name evidence="7" type="ORF">WA1_24700</name>
</gene>
<feature type="domain" description="Haemolysin activator HlyB C-terminal" evidence="5">
    <location>
        <begin position="308"/>
        <end position="624"/>
    </location>
</feature>
<evidence type="ECO:0000259" key="6">
    <source>
        <dbReference type="Pfam" id="PF08479"/>
    </source>
</evidence>
<dbReference type="Gene3D" id="2.40.160.50">
    <property type="entry name" value="membrane protein fhac: a member of the omp85/tpsb transporter family"/>
    <property type="match status" value="1"/>
</dbReference>
<dbReference type="InterPro" id="IPR051544">
    <property type="entry name" value="TPS_OM_transporter"/>
</dbReference>
<evidence type="ECO:0000259" key="5">
    <source>
        <dbReference type="Pfam" id="PF03865"/>
    </source>
</evidence>
<comment type="caution">
    <text evidence="7">The sequence shown here is derived from an EMBL/GenBank/DDBJ whole genome shotgun (WGS) entry which is preliminary data.</text>
</comment>
<dbReference type="STRING" id="128403.WA1_24700"/>
<name>A0A139X839_9CYAN</name>
<keyword evidence="2" id="KW-0812">Transmembrane</keyword>
<dbReference type="EMBL" id="ANNX02000026">
    <property type="protein sequence ID" value="KYC40825.1"/>
    <property type="molecule type" value="Genomic_DNA"/>
</dbReference>
<evidence type="ECO:0000313" key="7">
    <source>
        <dbReference type="EMBL" id="KYC40825.1"/>
    </source>
</evidence>
<keyword evidence="1" id="KW-1134">Transmembrane beta strand</keyword>
<evidence type="ECO:0000256" key="2">
    <source>
        <dbReference type="ARBA" id="ARBA00022692"/>
    </source>
</evidence>
<dbReference type="GO" id="GO:0098046">
    <property type="term" value="C:type V protein secretion system complex"/>
    <property type="evidence" value="ECO:0007669"/>
    <property type="project" value="TreeGrafter"/>
</dbReference>